<accession>A0AA35X1P8</accession>
<evidence type="ECO:0000313" key="1">
    <source>
        <dbReference type="EMBL" id="CAI8042053.1"/>
    </source>
</evidence>
<dbReference type="Proteomes" id="UP001174909">
    <property type="component" value="Unassembled WGS sequence"/>
</dbReference>
<proteinExistence type="predicted"/>
<protein>
    <submittedName>
        <fullName evidence="1">Uncharacterized protein</fullName>
    </submittedName>
</protein>
<reference evidence="1" key="1">
    <citation type="submission" date="2023-03" db="EMBL/GenBank/DDBJ databases">
        <authorList>
            <person name="Steffen K."/>
            <person name="Cardenas P."/>
        </authorList>
    </citation>
    <scope>NUCLEOTIDE SEQUENCE</scope>
</reference>
<sequence>RLLRCACAPRTVRTEEWTTAFASAVQRYRICPLKLSGRVVLENRLTKMERPGFRSLKNTDIGIDISVPGHEPASSPKVVKRYHVLVLPLCHTLRRLHKVKVQLCSLRCFEIMKHLKICKRMCFSPFQTSSYQVCHENITCLQVILI</sequence>
<gene>
    <name evidence="1" type="ORF">GBAR_LOCUS23357</name>
</gene>
<comment type="caution">
    <text evidence="1">The sequence shown here is derived from an EMBL/GenBank/DDBJ whole genome shotgun (WGS) entry which is preliminary data.</text>
</comment>
<feature type="non-terminal residue" evidence="1">
    <location>
        <position position="1"/>
    </location>
</feature>
<evidence type="ECO:0000313" key="2">
    <source>
        <dbReference type="Proteomes" id="UP001174909"/>
    </source>
</evidence>
<dbReference type="EMBL" id="CASHTH010003234">
    <property type="protein sequence ID" value="CAI8042053.1"/>
    <property type="molecule type" value="Genomic_DNA"/>
</dbReference>
<name>A0AA35X1P8_GEOBA</name>
<keyword evidence="2" id="KW-1185">Reference proteome</keyword>
<dbReference type="AlphaFoldDB" id="A0AA35X1P8"/>
<organism evidence="1 2">
    <name type="scientific">Geodia barretti</name>
    <name type="common">Barrett's horny sponge</name>
    <dbReference type="NCBI Taxonomy" id="519541"/>
    <lineage>
        <taxon>Eukaryota</taxon>
        <taxon>Metazoa</taxon>
        <taxon>Porifera</taxon>
        <taxon>Demospongiae</taxon>
        <taxon>Heteroscleromorpha</taxon>
        <taxon>Tetractinellida</taxon>
        <taxon>Astrophorina</taxon>
        <taxon>Geodiidae</taxon>
        <taxon>Geodia</taxon>
    </lineage>
</organism>